<dbReference type="GO" id="GO:0005886">
    <property type="term" value="C:plasma membrane"/>
    <property type="evidence" value="ECO:0007669"/>
    <property type="project" value="TreeGrafter"/>
</dbReference>
<feature type="transmembrane region" description="Helical" evidence="11">
    <location>
        <begin position="321"/>
        <end position="343"/>
    </location>
</feature>
<dbReference type="Proteomes" id="UP001295684">
    <property type="component" value="Unassembled WGS sequence"/>
</dbReference>
<dbReference type="Pfam" id="PF00999">
    <property type="entry name" value="Na_H_Exchanger"/>
    <property type="match status" value="1"/>
</dbReference>
<dbReference type="InterPro" id="IPR004709">
    <property type="entry name" value="NaH_exchanger"/>
</dbReference>
<feature type="transmembrane region" description="Helical" evidence="11">
    <location>
        <begin position="116"/>
        <end position="141"/>
    </location>
</feature>
<evidence type="ECO:0000259" key="12">
    <source>
        <dbReference type="Pfam" id="PF00999"/>
    </source>
</evidence>
<feature type="region of interest" description="Disordered" evidence="10">
    <location>
        <begin position="562"/>
        <end position="585"/>
    </location>
</feature>
<dbReference type="PRINTS" id="PR01084">
    <property type="entry name" value="NAHEXCHNGR"/>
</dbReference>
<dbReference type="EMBL" id="CAMPGE010004084">
    <property type="protein sequence ID" value="CAI2362927.1"/>
    <property type="molecule type" value="Genomic_DNA"/>
</dbReference>
<dbReference type="InterPro" id="IPR006153">
    <property type="entry name" value="Cation/H_exchanger_TM"/>
</dbReference>
<comment type="caution">
    <text evidence="13">The sequence shown here is derived from an EMBL/GenBank/DDBJ whole genome shotgun (WGS) entry which is preliminary data.</text>
</comment>
<evidence type="ECO:0000256" key="3">
    <source>
        <dbReference type="ARBA" id="ARBA00022692"/>
    </source>
</evidence>
<dbReference type="PANTHER" id="PTHR10110:SF187">
    <property type="entry name" value="SODIUM_HYDROGEN EXCHANGER"/>
    <property type="match status" value="1"/>
</dbReference>
<evidence type="ECO:0000256" key="7">
    <source>
        <dbReference type="ARBA" id="ARBA00023136"/>
    </source>
</evidence>
<comment type="subcellular location">
    <subcellularLocation>
        <location evidence="1">Membrane</location>
        <topology evidence="1">Multi-pass membrane protein</topology>
    </subcellularLocation>
</comment>
<evidence type="ECO:0000256" key="4">
    <source>
        <dbReference type="ARBA" id="ARBA00022989"/>
    </source>
</evidence>
<feature type="transmembrane region" description="Helical" evidence="11">
    <location>
        <begin position="238"/>
        <end position="256"/>
    </location>
</feature>
<evidence type="ECO:0000256" key="2">
    <source>
        <dbReference type="ARBA" id="ARBA00022448"/>
    </source>
</evidence>
<feature type="transmembrane region" description="Helical" evidence="11">
    <location>
        <begin position="423"/>
        <end position="445"/>
    </location>
</feature>
<keyword evidence="5" id="KW-0915">Sodium</keyword>
<keyword evidence="8 9" id="KW-0739">Sodium transport</keyword>
<keyword evidence="14" id="KW-1185">Reference proteome</keyword>
<sequence length="585" mass="66447">MSMLNEAGGGGSHTEIEEEEYYVKAGYIAVLALLLVYTMMGSFIEFTKMAYIHETGVAIILGMIISLFAKFFGYTQINDVLEFSESLFFFVCLPPIVFAAGYNMKRKKFFQHFNYIALFGILGTFCCFTIFSFLTGMLFYFQPMQKYNPELGTNETFTLTLREILLLCSLMCSSDVVAAVSLIDFQKEPKLFSMVFGEGITNDAVSIILFNTVFKYTGSTEKFTTQTVFKVFLEFSKLALSSVGCGMVASFACALCLKNMRFLTHSPVHETLFVFCFGYLGYMFSELFELSGIITLLTTGVLMAHYAWYNLSPQSKQTTSLAFGAIGFGAEAFVFAYLGLTFFSYTSYEWSWQFFIAEFFVIIIGRFLGIVGLLYVISFLLNHTRELSFKETMFLYCGGMIRGAIAFGLVLRLDHSLPNREVIITTSLCLVILTTLLFGSLMPILGKVLLKKEGEPSVDHGHAKKKKHNDQEMVEMNKSGSQDKSGDSSSFHEMMVHPNFEEADATIVQQKKKQNSCVKYFKQFDETILKPILIYKYTKERKEKQFEFFNMMVNKGAKLENKFASRDPQSNEEKKNMEEKLILDD</sequence>
<dbReference type="PANTHER" id="PTHR10110">
    <property type="entry name" value="SODIUM/HYDROGEN EXCHANGER"/>
    <property type="match status" value="1"/>
</dbReference>
<keyword evidence="9" id="KW-0050">Antiport</keyword>
<keyword evidence="4 11" id="KW-1133">Transmembrane helix</keyword>
<evidence type="ECO:0000256" key="5">
    <source>
        <dbReference type="ARBA" id="ARBA00023053"/>
    </source>
</evidence>
<feature type="transmembrane region" description="Helical" evidence="11">
    <location>
        <begin position="86"/>
        <end position="104"/>
    </location>
</feature>
<evidence type="ECO:0000313" key="14">
    <source>
        <dbReference type="Proteomes" id="UP001295684"/>
    </source>
</evidence>
<name>A0AAD1X8R7_EUPCR</name>
<gene>
    <name evidence="13" type="ORF">ECRASSUSDP1_LOCUS4257</name>
</gene>
<evidence type="ECO:0000256" key="11">
    <source>
        <dbReference type="SAM" id="Phobius"/>
    </source>
</evidence>
<dbReference type="InterPro" id="IPR018422">
    <property type="entry name" value="Cation/H_exchanger_CPA1"/>
</dbReference>
<dbReference type="AlphaFoldDB" id="A0AAD1X8R7"/>
<keyword evidence="3 9" id="KW-0812">Transmembrane</keyword>
<dbReference type="GO" id="GO:0051453">
    <property type="term" value="P:regulation of intracellular pH"/>
    <property type="evidence" value="ECO:0007669"/>
    <property type="project" value="TreeGrafter"/>
</dbReference>
<comment type="similarity">
    <text evidence="9">Belongs to the monovalent cation:proton antiporter 1 (CPA1) transporter (TC 2.A.36) family.</text>
</comment>
<organism evidence="13 14">
    <name type="scientific">Euplotes crassus</name>
    <dbReference type="NCBI Taxonomy" id="5936"/>
    <lineage>
        <taxon>Eukaryota</taxon>
        <taxon>Sar</taxon>
        <taxon>Alveolata</taxon>
        <taxon>Ciliophora</taxon>
        <taxon>Intramacronucleata</taxon>
        <taxon>Spirotrichea</taxon>
        <taxon>Hypotrichia</taxon>
        <taxon>Euplotida</taxon>
        <taxon>Euplotidae</taxon>
        <taxon>Moneuplotes</taxon>
    </lineage>
</organism>
<protein>
    <recommendedName>
        <fullName evidence="9">Sodium/hydrogen exchanger</fullName>
    </recommendedName>
</protein>
<keyword evidence="7 11" id="KW-0472">Membrane</keyword>
<feature type="domain" description="Cation/H+ exchanger transmembrane" evidence="12">
    <location>
        <begin position="40"/>
        <end position="445"/>
    </location>
</feature>
<accession>A0AAD1X8R7</accession>
<dbReference type="NCBIfam" id="TIGR00840">
    <property type="entry name" value="b_cpa1"/>
    <property type="match status" value="1"/>
</dbReference>
<feature type="transmembrane region" description="Helical" evidence="11">
    <location>
        <begin position="290"/>
        <end position="309"/>
    </location>
</feature>
<reference evidence="13" key="1">
    <citation type="submission" date="2023-07" db="EMBL/GenBank/DDBJ databases">
        <authorList>
            <consortium name="AG Swart"/>
            <person name="Singh M."/>
            <person name="Singh A."/>
            <person name="Seah K."/>
            <person name="Emmerich C."/>
        </authorList>
    </citation>
    <scope>NUCLEOTIDE SEQUENCE</scope>
    <source>
        <strain evidence="13">DP1</strain>
    </source>
</reference>
<evidence type="ECO:0000256" key="9">
    <source>
        <dbReference type="RuleBase" id="RU003722"/>
    </source>
</evidence>
<feature type="transmembrane region" description="Helical" evidence="11">
    <location>
        <begin position="25"/>
        <end position="44"/>
    </location>
</feature>
<feature type="region of interest" description="Disordered" evidence="10">
    <location>
        <begin position="456"/>
        <end position="492"/>
    </location>
</feature>
<dbReference type="GO" id="GO:0098719">
    <property type="term" value="P:sodium ion import across plasma membrane"/>
    <property type="evidence" value="ECO:0007669"/>
    <property type="project" value="TreeGrafter"/>
</dbReference>
<evidence type="ECO:0000256" key="1">
    <source>
        <dbReference type="ARBA" id="ARBA00004141"/>
    </source>
</evidence>
<evidence type="ECO:0000256" key="6">
    <source>
        <dbReference type="ARBA" id="ARBA00023065"/>
    </source>
</evidence>
<feature type="transmembrane region" description="Helical" evidence="11">
    <location>
        <begin position="195"/>
        <end position="218"/>
    </location>
</feature>
<feature type="transmembrane region" description="Helical" evidence="11">
    <location>
        <begin position="56"/>
        <end position="74"/>
    </location>
</feature>
<dbReference type="GO" id="GO:0015386">
    <property type="term" value="F:potassium:proton antiporter activity"/>
    <property type="evidence" value="ECO:0007669"/>
    <property type="project" value="TreeGrafter"/>
</dbReference>
<feature type="transmembrane region" description="Helical" evidence="11">
    <location>
        <begin position="355"/>
        <end position="381"/>
    </location>
</feature>
<evidence type="ECO:0000313" key="13">
    <source>
        <dbReference type="EMBL" id="CAI2362927.1"/>
    </source>
</evidence>
<evidence type="ECO:0000256" key="10">
    <source>
        <dbReference type="SAM" id="MobiDB-lite"/>
    </source>
</evidence>
<feature type="transmembrane region" description="Helical" evidence="11">
    <location>
        <begin position="393"/>
        <end position="411"/>
    </location>
</feature>
<evidence type="ECO:0000256" key="8">
    <source>
        <dbReference type="ARBA" id="ARBA00023201"/>
    </source>
</evidence>
<proteinExistence type="inferred from homology"/>
<dbReference type="GO" id="GO:0015385">
    <property type="term" value="F:sodium:proton antiporter activity"/>
    <property type="evidence" value="ECO:0007669"/>
    <property type="project" value="InterPro"/>
</dbReference>
<dbReference type="Gene3D" id="6.10.140.1330">
    <property type="match status" value="1"/>
</dbReference>
<feature type="compositionally biased region" description="Low complexity" evidence="10">
    <location>
        <begin position="478"/>
        <end position="489"/>
    </location>
</feature>
<keyword evidence="6 9" id="KW-0406">Ion transport</keyword>
<keyword evidence="2 9" id="KW-0813">Transport</keyword>